<feature type="transmembrane region" description="Helical" evidence="9">
    <location>
        <begin position="195"/>
        <end position="219"/>
    </location>
</feature>
<feature type="compositionally biased region" description="Basic and acidic residues" evidence="10">
    <location>
        <begin position="864"/>
        <end position="884"/>
    </location>
</feature>
<evidence type="ECO:0000256" key="3">
    <source>
        <dbReference type="ARBA" id="ARBA00022692"/>
    </source>
</evidence>
<feature type="transmembrane region" description="Helical" evidence="9">
    <location>
        <begin position="737"/>
        <end position="758"/>
    </location>
</feature>
<keyword evidence="11" id="KW-0378">Hydrolase</keyword>
<dbReference type="EMBL" id="CP053452">
    <property type="protein sequence ID" value="QJW96413.1"/>
    <property type="molecule type" value="Genomic_DNA"/>
</dbReference>
<feature type="transmembrane region" description="Helical" evidence="9">
    <location>
        <begin position="59"/>
        <end position="78"/>
    </location>
</feature>
<keyword evidence="4 9" id="KW-0460">Magnesium</keyword>
<dbReference type="Pfam" id="PF03030">
    <property type="entry name" value="H_PPase"/>
    <property type="match status" value="2"/>
</dbReference>
<organism evidence="11 12">
    <name type="scientific">Frigoriglobus tundricola</name>
    <dbReference type="NCBI Taxonomy" id="2774151"/>
    <lineage>
        <taxon>Bacteria</taxon>
        <taxon>Pseudomonadati</taxon>
        <taxon>Planctomycetota</taxon>
        <taxon>Planctomycetia</taxon>
        <taxon>Gemmatales</taxon>
        <taxon>Gemmataceae</taxon>
        <taxon>Frigoriglobus</taxon>
    </lineage>
</organism>
<comment type="subcellular location">
    <subcellularLocation>
        <location evidence="9">Cell membrane</location>
        <topology evidence="9">Multi-pass membrane protein</topology>
    </subcellularLocation>
    <subcellularLocation>
        <location evidence="1">Endomembrane system</location>
        <topology evidence="1">Multi-pass membrane protein</topology>
    </subcellularLocation>
</comment>
<keyword evidence="3 9" id="KW-0812">Transmembrane</keyword>
<dbReference type="GO" id="GO:0004427">
    <property type="term" value="F:inorganic diphosphate phosphatase activity"/>
    <property type="evidence" value="ECO:0007669"/>
    <property type="project" value="UniProtKB-UniRule"/>
</dbReference>
<dbReference type="GO" id="GO:0012505">
    <property type="term" value="C:endomembrane system"/>
    <property type="evidence" value="ECO:0007669"/>
    <property type="project" value="UniProtKB-SubCell"/>
</dbReference>
<comment type="cofactor">
    <cofactor evidence="9">
        <name>Mg(2+)</name>
        <dbReference type="ChEBI" id="CHEBI:18420"/>
    </cofactor>
</comment>
<feature type="transmembrane region" description="Helical" evidence="9">
    <location>
        <begin position="363"/>
        <end position="382"/>
    </location>
</feature>
<sequence>MSRSHARFRRPRFPWLLALLCALPVGLLGAAPTSPLVLFGAGWEPFGFVTSGAYGFGEKLGLLACLLVAVGGLGYSVWLMKQVYAADTGTPAMQKVALAVREGANAYLRRQFTVVGVLIVVLTGVIIAAKWPWHVEPGMHSSAELQTIAIGRGIAFLMGALFSAGVGFTGMRLATAGNLRVAAAARVDFGTAMRLAYRTGTITGMFTCGLGLLGGTLILLAFGELAYEILIGYGFGGSLLALFMRVGGGIYTKAADVGADLVGKVEQAIAEDDPRNAATIADNVGDNVGDCAGMAADVFESYSVTLVAAVMLGYAAFGYKGMLFPLMVQAVGVVGSVISTALVGRGITSGNSAVAMRSINRGFWRSAVIGTAGFMLLGAIYLRFDAAYIVERAIDKGMYQELYDNAALRAELKLDRSGPQSVAEQVRKLRELRSGPERNSESTLRAEEQVDKYRLDALAAWRKLSAADRAKVADLAFTEIDLTPDEFARLRVRGVERTGDKKYEVTPLELAQARYHVPLAPGVNFRVVLCCLIGILLAVALNKCTEYWTSTEYSPVREVVRASRTGHATNIISGLALGLESSVWAVLLISTAILGSVAVCNDSQNLLYMAFGVAMCGIGMLTLTGDTISMDVFGPIADNANGIGEMAFNRNAAGKDLKAGDPGFMSDAEVVAARQILADLDAVGNTTKAITKGIAIGSAVIAAVSLFASFIAVLVTGSEEKIGQLLIGDFTAGASKLTVAEPLVFIGMLIGGAVPFLFSAMTIRAVGRAAYLIVFECRKQFRDPEIMAGTKTPDYGRVVDICTYTAQHELIGPGLLAIGTPLVVGFLLGPFALGGFLAGMILSGQLLAVFMSNAGGAWDNAKKMIEDEPKDKERNTGKGSEKHKASVTGDTVGDPLKDTSGPAINPLIKVMNMVSLLALPLVILHNVKDGTGNPVVGLLVAAVAALAVGWAWWQSKQDNTATMNAMDQAPPTQGK</sequence>
<reference evidence="12" key="1">
    <citation type="submission" date="2020-05" db="EMBL/GenBank/DDBJ databases">
        <title>Frigoriglobus tundricola gen. nov., sp. nov., a psychrotolerant cellulolytic planctomycete of the family Gemmataceae with two divergent copies of 16S rRNA gene.</title>
        <authorList>
            <person name="Kulichevskaya I.S."/>
            <person name="Ivanova A.A."/>
            <person name="Naumoff D.G."/>
            <person name="Beletsky A.V."/>
            <person name="Rijpstra W.I.C."/>
            <person name="Sinninghe Damste J.S."/>
            <person name="Mardanov A.V."/>
            <person name="Ravin N.V."/>
            <person name="Dedysh S.N."/>
        </authorList>
    </citation>
    <scope>NUCLEOTIDE SEQUENCE [LARGE SCALE GENOMIC DNA]</scope>
    <source>
        <strain evidence="12">PL17</strain>
    </source>
</reference>
<evidence type="ECO:0000313" key="12">
    <source>
        <dbReference type="Proteomes" id="UP000503447"/>
    </source>
</evidence>
<evidence type="ECO:0000256" key="4">
    <source>
        <dbReference type="ARBA" id="ARBA00022842"/>
    </source>
</evidence>
<dbReference type="RefSeq" id="WP_171472000.1">
    <property type="nucleotide sequence ID" value="NZ_CP053452.2"/>
</dbReference>
<accession>A0A6M5YSX1</accession>
<keyword evidence="5 9" id="KW-1278">Translocase</keyword>
<name>A0A6M5YSX1_9BACT</name>
<feature type="transmembrane region" description="Helical" evidence="9">
    <location>
        <begin position="903"/>
        <end position="923"/>
    </location>
</feature>
<feature type="transmembrane region" description="Helical" evidence="9">
    <location>
        <begin position="323"/>
        <end position="343"/>
    </location>
</feature>
<dbReference type="GO" id="GO:0009678">
    <property type="term" value="F:diphosphate hydrolysis-driven proton transmembrane transporter activity"/>
    <property type="evidence" value="ECO:0007669"/>
    <property type="project" value="UniProtKB-UniRule"/>
</dbReference>
<feature type="site" description="Determinant of potassium independence" evidence="9">
    <location>
        <position position="688"/>
    </location>
</feature>
<evidence type="ECO:0000256" key="1">
    <source>
        <dbReference type="ARBA" id="ARBA00004127"/>
    </source>
</evidence>
<feature type="transmembrane region" description="Helical" evidence="9">
    <location>
        <begin position="225"/>
        <end position="243"/>
    </location>
</feature>
<dbReference type="KEGG" id="ftj:FTUN_3970"/>
<dbReference type="HAMAP" id="MF_01129">
    <property type="entry name" value="PPase_energized_pump"/>
    <property type="match status" value="1"/>
</dbReference>
<comment type="subunit">
    <text evidence="9">Homodimer.</text>
</comment>
<comment type="caution">
    <text evidence="9">Lacks conserved residue(s) required for the propagation of feature annotation.</text>
</comment>
<dbReference type="PANTHER" id="PTHR31998">
    <property type="entry name" value="K(+)-INSENSITIVE PYROPHOSPHATE-ENERGIZED PROTON PUMP"/>
    <property type="match status" value="1"/>
</dbReference>
<evidence type="ECO:0000256" key="5">
    <source>
        <dbReference type="ARBA" id="ARBA00022967"/>
    </source>
</evidence>
<evidence type="ECO:0000256" key="6">
    <source>
        <dbReference type="ARBA" id="ARBA00022989"/>
    </source>
</evidence>
<dbReference type="GO" id="GO:0005886">
    <property type="term" value="C:plasma membrane"/>
    <property type="evidence" value="ECO:0007669"/>
    <property type="project" value="UniProtKB-SubCell"/>
</dbReference>
<feature type="transmembrane region" description="Helical" evidence="9">
    <location>
        <begin position="935"/>
        <end position="953"/>
    </location>
</feature>
<keyword evidence="7 9" id="KW-0406">Ion transport</keyword>
<feature type="transmembrane region" description="Helical" evidence="9">
    <location>
        <begin position="523"/>
        <end position="541"/>
    </location>
</feature>
<comment type="function">
    <text evidence="9">Proton pump that utilizes the energy of pyrophosphate hydrolysis as the driving force for proton movement across the membrane. Generates a proton motive force.</text>
</comment>
<evidence type="ECO:0000256" key="7">
    <source>
        <dbReference type="ARBA" id="ARBA00023065"/>
    </source>
</evidence>
<keyword evidence="12" id="KW-1185">Reference proteome</keyword>
<feature type="transmembrane region" description="Helical" evidence="9">
    <location>
        <begin position="571"/>
        <end position="594"/>
    </location>
</feature>
<keyword evidence="9" id="KW-1003">Cell membrane</keyword>
<gene>
    <name evidence="9" type="primary">hppA</name>
    <name evidence="11" type="ORF">FTUN_3970</name>
</gene>
<feature type="transmembrane region" description="Helical" evidence="9">
    <location>
        <begin position="153"/>
        <end position="174"/>
    </location>
</feature>
<proteinExistence type="inferred from homology"/>
<comment type="similarity">
    <text evidence="9">Belongs to the H(+)-translocating pyrophosphatase (TC 3.A.10) family. K(+)-insensitive subfamily.</text>
</comment>
<feature type="transmembrane region" description="Helical" evidence="9">
    <location>
        <begin position="606"/>
        <end position="623"/>
    </location>
</feature>
<feature type="transmembrane region" description="Helical" evidence="9">
    <location>
        <begin position="299"/>
        <end position="317"/>
    </location>
</feature>
<feature type="transmembrane region" description="Helical" evidence="9">
    <location>
        <begin position="112"/>
        <end position="133"/>
    </location>
</feature>
<evidence type="ECO:0000256" key="2">
    <source>
        <dbReference type="ARBA" id="ARBA00022448"/>
    </source>
</evidence>
<keyword evidence="9" id="KW-0375">Hydrogen ion transport</keyword>
<feature type="transmembrane region" description="Helical" evidence="9">
    <location>
        <begin position="815"/>
        <end position="842"/>
    </location>
</feature>
<feature type="region of interest" description="Disordered" evidence="10">
    <location>
        <begin position="864"/>
        <end position="898"/>
    </location>
</feature>
<dbReference type="GO" id="GO:0000287">
    <property type="term" value="F:magnesium ion binding"/>
    <property type="evidence" value="ECO:0007669"/>
    <property type="project" value="UniProtKB-UniRule"/>
</dbReference>
<comment type="catalytic activity">
    <reaction evidence="9">
        <text>diphosphate + H2O + H(+)(in) = 2 phosphate + 2 H(+)(out)</text>
        <dbReference type="Rhea" id="RHEA:13973"/>
        <dbReference type="ChEBI" id="CHEBI:15377"/>
        <dbReference type="ChEBI" id="CHEBI:15378"/>
        <dbReference type="ChEBI" id="CHEBI:33019"/>
        <dbReference type="ChEBI" id="CHEBI:43474"/>
        <dbReference type="EC" id="7.1.3.1"/>
    </reaction>
</comment>
<dbReference type="InterPro" id="IPR004131">
    <property type="entry name" value="PPase-energised_H-pump"/>
</dbReference>
<evidence type="ECO:0000256" key="10">
    <source>
        <dbReference type="SAM" id="MobiDB-lite"/>
    </source>
</evidence>
<evidence type="ECO:0000313" key="11">
    <source>
        <dbReference type="EMBL" id="QJW96413.1"/>
    </source>
</evidence>
<keyword evidence="8 9" id="KW-0472">Membrane</keyword>
<keyword evidence="6 9" id="KW-1133">Transmembrane helix</keyword>
<dbReference type="EC" id="7.1.3.1" evidence="9"/>
<dbReference type="Proteomes" id="UP000503447">
    <property type="component" value="Chromosome"/>
</dbReference>
<protein>
    <recommendedName>
        <fullName evidence="9">K(+)-insensitive pyrophosphate-energized proton pump</fullName>
        <ecNumber evidence="9">7.1.3.1</ecNumber>
    </recommendedName>
    <alternativeName>
        <fullName evidence="9">Membrane-bound proton-translocating pyrophosphatase</fullName>
    </alternativeName>
    <alternativeName>
        <fullName evidence="9">Pyrophosphate-energized inorganic pyrophosphatase</fullName>
        <shortName evidence="9">H(+)-PPase</shortName>
    </alternativeName>
</protein>
<evidence type="ECO:0000256" key="8">
    <source>
        <dbReference type="ARBA" id="ARBA00023136"/>
    </source>
</evidence>
<evidence type="ECO:0000256" key="9">
    <source>
        <dbReference type="HAMAP-Rule" id="MF_01129"/>
    </source>
</evidence>
<keyword evidence="2 9" id="KW-0813">Transport</keyword>
<dbReference type="AlphaFoldDB" id="A0A6M5YSX1"/>
<feature type="transmembrane region" description="Helical" evidence="9">
    <location>
        <begin position="694"/>
        <end position="717"/>
    </location>
</feature>